<dbReference type="Proteomes" id="UP000182835">
    <property type="component" value="Unassembled WGS sequence"/>
</dbReference>
<keyword evidence="3 5" id="KW-0378">Hydrolase</keyword>
<dbReference type="Pfam" id="PF17820">
    <property type="entry name" value="PDZ_6"/>
    <property type="match status" value="1"/>
</dbReference>
<dbReference type="STRING" id="317010.RU96_GL000290"/>
<dbReference type="OrthoDB" id="9812068at2"/>
<dbReference type="GO" id="GO:0007165">
    <property type="term" value="P:signal transduction"/>
    <property type="evidence" value="ECO:0007669"/>
    <property type="project" value="TreeGrafter"/>
</dbReference>
<dbReference type="Pfam" id="PF03572">
    <property type="entry name" value="Peptidase_S41"/>
    <property type="match status" value="1"/>
</dbReference>
<dbReference type="SUPFAM" id="SSF52096">
    <property type="entry name" value="ClpP/crotonase"/>
    <property type="match status" value="1"/>
</dbReference>
<dbReference type="CDD" id="cd06782">
    <property type="entry name" value="cpPDZ_CPP-like"/>
    <property type="match status" value="1"/>
</dbReference>
<evidence type="ECO:0000259" key="6">
    <source>
        <dbReference type="SMART" id="SM00228"/>
    </source>
</evidence>
<dbReference type="NCBIfam" id="TIGR00225">
    <property type="entry name" value="prc"/>
    <property type="match status" value="1"/>
</dbReference>
<dbReference type="GO" id="GO:0008236">
    <property type="term" value="F:serine-type peptidase activity"/>
    <property type="evidence" value="ECO:0007669"/>
    <property type="project" value="UniProtKB-KW"/>
</dbReference>
<dbReference type="Gene3D" id="2.30.42.10">
    <property type="match status" value="1"/>
</dbReference>
<name>A0A1L8RAQ4_9ENTE</name>
<dbReference type="InterPro" id="IPR001478">
    <property type="entry name" value="PDZ"/>
</dbReference>
<evidence type="ECO:0000256" key="2">
    <source>
        <dbReference type="ARBA" id="ARBA00022670"/>
    </source>
</evidence>
<dbReference type="SUPFAM" id="SSF50156">
    <property type="entry name" value="PDZ domain-like"/>
    <property type="match status" value="1"/>
</dbReference>
<dbReference type="Gene3D" id="1.10.101.10">
    <property type="entry name" value="PGBD-like superfamily/PGBD"/>
    <property type="match status" value="1"/>
</dbReference>
<dbReference type="EMBL" id="JXKG01000001">
    <property type="protein sequence ID" value="OJG16823.1"/>
    <property type="molecule type" value="Genomic_DNA"/>
</dbReference>
<dbReference type="AlphaFoldDB" id="A0A1L8RAQ4"/>
<dbReference type="InterPro" id="IPR055210">
    <property type="entry name" value="CtpA/B_N"/>
</dbReference>
<keyword evidence="4 5" id="KW-0720">Serine protease</keyword>
<dbReference type="GO" id="GO:0004175">
    <property type="term" value="F:endopeptidase activity"/>
    <property type="evidence" value="ECO:0007669"/>
    <property type="project" value="TreeGrafter"/>
</dbReference>
<organism evidence="8 9">
    <name type="scientific">Enterococcus canintestini</name>
    <dbReference type="NCBI Taxonomy" id="317010"/>
    <lineage>
        <taxon>Bacteria</taxon>
        <taxon>Bacillati</taxon>
        <taxon>Bacillota</taxon>
        <taxon>Bacilli</taxon>
        <taxon>Lactobacillales</taxon>
        <taxon>Enterococcaceae</taxon>
        <taxon>Enterococcus</taxon>
    </lineage>
</organism>
<dbReference type="SMART" id="SM00245">
    <property type="entry name" value="TSPc"/>
    <property type="match status" value="1"/>
</dbReference>
<dbReference type="Gene3D" id="3.90.226.10">
    <property type="entry name" value="2-enoyl-CoA Hydratase, Chain A, domain 1"/>
    <property type="match status" value="1"/>
</dbReference>
<proteinExistence type="inferred from homology"/>
<feature type="domain" description="Tail specific protease" evidence="7">
    <location>
        <begin position="177"/>
        <end position="371"/>
    </location>
</feature>
<protein>
    <recommendedName>
        <fullName evidence="10">Peptidase S41</fullName>
    </recommendedName>
</protein>
<sequence>MKKISPKIYFASLVTVAVLFGAGGYLYGTIHELQNETVAKSNDDLAQVQQLYDEIKGNYYRDVDSKTLVNGALKGMTEALDDPYTTFLDEEGSSQLNQSLSDSFEGIGATLQIKDEYPEIAQAPIKDTPAAKSGLRANDIILKVDQMTTKGKKLAEVVSKIRGKKGTEVILQIKRGNETFSVTLKRDKIPLHTVTEKISNENKQIGVLQISSFGENTAKELKDAITSLRKQGAKSFILDVRQNPGGLLDQVEKMASMFLKDGQTIVEFKDNHHTVSKAVAGEKFDQGFKVTEPTVVLVDSGSASASEIFAAALKESAKIPIIGTTTFGKGTVQTVSPIDDKSSLKLTVSKWLTPKGNWIHEKGLEPTIKADFPDYAYLAPLPRDKELKQGQSSDEIKRLNRFLKALGYDTAGDVFNEKTKNALKDFQTKQHLEVSQTLNKETADAIEKQLTTQITSHDEAYHKGIDVLKKEMASKN</sequence>
<dbReference type="InterPro" id="IPR036365">
    <property type="entry name" value="PGBD-like_sf"/>
</dbReference>
<keyword evidence="2 5" id="KW-0645">Protease</keyword>
<dbReference type="Pfam" id="PF22694">
    <property type="entry name" value="CtpB_N-like"/>
    <property type="match status" value="1"/>
</dbReference>
<evidence type="ECO:0000313" key="9">
    <source>
        <dbReference type="Proteomes" id="UP000182835"/>
    </source>
</evidence>
<dbReference type="InterPro" id="IPR004447">
    <property type="entry name" value="Peptidase_S41A"/>
</dbReference>
<dbReference type="PANTHER" id="PTHR32060">
    <property type="entry name" value="TAIL-SPECIFIC PROTEASE"/>
    <property type="match status" value="1"/>
</dbReference>
<comment type="similarity">
    <text evidence="1 5">Belongs to the peptidase S41A family.</text>
</comment>
<dbReference type="InterPro" id="IPR036034">
    <property type="entry name" value="PDZ_sf"/>
</dbReference>
<evidence type="ECO:0000256" key="5">
    <source>
        <dbReference type="RuleBase" id="RU004404"/>
    </source>
</evidence>
<dbReference type="PANTHER" id="PTHR32060:SF30">
    <property type="entry name" value="CARBOXY-TERMINAL PROCESSING PROTEASE CTPA"/>
    <property type="match status" value="1"/>
</dbReference>
<evidence type="ECO:0008006" key="10">
    <source>
        <dbReference type="Google" id="ProtNLM"/>
    </source>
</evidence>
<dbReference type="InterPro" id="IPR036366">
    <property type="entry name" value="PGBDSf"/>
</dbReference>
<dbReference type="RefSeq" id="WP_071863770.1">
    <property type="nucleotide sequence ID" value="NZ_JBHLVQ010000015.1"/>
</dbReference>
<evidence type="ECO:0000256" key="4">
    <source>
        <dbReference type="ARBA" id="ARBA00022825"/>
    </source>
</evidence>
<dbReference type="SUPFAM" id="SSF47090">
    <property type="entry name" value="PGBD-like"/>
    <property type="match status" value="1"/>
</dbReference>
<dbReference type="GO" id="GO:0006508">
    <property type="term" value="P:proteolysis"/>
    <property type="evidence" value="ECO:0007669"/>
    <property type="project" value="UniProtKB-KW"/>
</dbReference>
<dbReference type="GO" id="GO:0030288">
    <property type="term" value="C:outer membrane-bounded periplasmic space"/>
    <property type="evidence" value="ECO:0007669"/>
    <property type="project" value="TreeGrafter"/>
</dbReference>
<evidence type="ECO:0000256" key="1">
    <source>
        <dbReference type="ARBA" id="ARBA00009179"/>
    </source>
</evidence>
<dbReference type="Gene3D" id="3.30.750.44">
    <property type="match status" value="1"/>
</dbReference>
<evidence type="ECO:0000259" key="7">
    <source>
        <dbReference type="SMART" id="SM00245"/>
    </source>
</evidence>
<dbReference type="FunFam" id="2.30.42.10:FF:000063">
    <property type="entry name" value="Peptidase, S41 family"/>
    <property type="match status" value="1"/>
</dbReference>
<reference evidence="8 9" key="1">
    <citation type="submission" date="2014-12" db="EMBL/GenBank/DDBJ databases">
        <title>Draft genome sequences of 29 type strains of Enterococci.</title>
        <authorList>
            <person name="Zhong Z."/>
            <person name="Sun Z."/>
            <person name="Liu W."/>
            <person name="Zhang W."/>
            <person name="Zhang H."/>
        </authorList>
    </citation>
    <scope>NUCLEOTIDE SEQUENCE [LARGE SCALE GENOMIC DNA]</scope>
    <source>
        <strain evidence="8 9">DSM 21207</strain>
    </source>
</reference>
<gene>
    <name evidence="8" type="ORF">RU96_GL000290</name>
</gene>
<comment type="caution">
    <text evidence="8">The sequence shown here is derived from an EMBL/GenBank/DDBJ whole genome shotgun (WGS) entry which is preliminary data.</text>
</comment>
<dbReference type="InterPro" id="IPR029045">
    <property type="entry name" value="ClpP/crotonase-like_dom_sf"/>
</dbReference>
<dbReference type="InterPro" id="IPR002477">
    <property type="entry name" value="Peptidoglycan-bd-like"/>
</dbReference>
<dbReference type="InterPro" id="IPR005151">
    <property type="entry name" value="Tail-specific_protease"/>
</dbReference>
<dbReference type="InterPro" id="IPR041489">
    <property type="entry name" value="PDZ_6"/>
</dbReference>
<evidence type="ECO:0000256" key="3">
    <source>
        <dbReference type="ARBA" id="ARBA00022801"/>
    </source>
</evidence>
<feature type="domain" description="PDZ" evidence="6">
    <location>
        <begin position="105"/>
        <end position="177"/>
    </location>
</feature>
<dbReference type="SMART" id="SM00228">
    <property type="entry name" value="PDZ"/>
    <property type="match status" value="1"/>
</dbReference>
<evidence type="ECO:0000313" key="8">
    <source>
        <dbReference type="EMBL" id="OJG16823.1"/>
    </source>
</evidence>
<dbReference type="CDD" id="cd07560">
    <property type="entry name" value="Peptidase_S41_CPP"/>
    <property type="match status" value="1"/>
</dbReference>
<dbReference type="Pfam" id="PF01471">
    <property type="entry name" value="PG_binding_1"/>
    <property type="match status" value="1"/>
</dbReference>
<accession>A0A1L8RAQ4</accession>